<feature type="transmembrane region" description="Helical" evidence="7">
    <location>
        <begin position="146"/>
        <end position="165"/>
    </location>
</feature>
<evidence type="ECO:0000256" key="4">
    <source>
        <dbReference type="ARBA" id="ARBA00022692"/>
    </source>
</evidence>
<dbReference type="PANTHER" id="PTHR43744">
    <property type="entry name" value="ABC TRANSPORTER PERMEASE PROTEIN MG189-RELATED-RELATED"/>
    <property type="match status" value="1"/>
</dbReference>
<dbReference type="CDD" id="cd06261">
    <property type="entry name" value="TM_PBP2"/>
    <property type="match status" value="1"/>
</dbReference>
<dbReference type="InterPro" id="IPR000515">
    <property type="entry name" value="MetI-like"/>
</dbReference>
<evidence type="ECO:0000256" key="5">
    <source>
        <dbReference type="ARBA" id="ARBA00022989"/>
    </source>
</evidence>
<dbReference type="InterPro" id="IPR035906">
    <property type="entry name" value="MetI-like_sf"/>
</dbReference>
<dbReference type="PROSITE" id="PS50928">
    <property type="entry name" value="ABC_TM1"/>
    <property type="match status" value="1"/>
</dbReference>
<evidence type="ECO:0000256" key="1">
    <source>
        <dbReference type="ARBA" id="ARBA00004651"/>
    </source>
</evidence>
<comment type="similarity">
    <text evidence="7">Belongs to the binding-protein-dependent transport system permease family.</text>
</comment>
<dbReference type="EMBL" id="CP030103">
    <property type="protein sequence ID" value="AWX42874.1"/>
    <property type="molecule type" value="Genomic_DNA"/>
</dbReference>
<feature type="domain" description="ABC transmembrane type-1" evidence="8">
    <location>
        <begin position="109"/>
        <end position="308"/>
    </location>
</feature>
<evidence type="ECO:0000313" key="10">
    <source>
        <dbReference type="Proteomes" id="UP000249865"/>
    </source>
</evidence>
<dbReference type="PANTHER" id="PTHR43744:SF12">
    <property type="entry name" value="ABC TRANSPORTER PERMEASE PROTEIN MG189-RELATED"/>
    <property type="match status" value="1"/>
</dbReference>
<organism evidence="9 10">
    <name type="scientific">Metamycoplasma cloacale</name>
    <dbReference type="NCBI Taxonomy" id="92401"/>
    <lineage>
        <taxon>Bacteria</taxon>
        <taxon>Bacillati</taxon>
        <taxon>Mycoplasmatota</taxon>
        <taxon>Mycoplasmoidales</taxon>
        <taxon>Metamycoplasmataceae</taxon>
        <taxon>Metamycoplasma</taxon>
    </lineage>
</organism>
<keyword evidence="4 7" id="KW-0812">Transmembrane</keyword>
<dbReference type="Pfam" id="PF00528">
    <property type="entry name" value="BPD_transp_1"/>
    <property type="match status" value="1"/>
</dbReference>
<evidence type="ECO:0000256" key="6">
    <source>
        <dbReference type="ARBA" id="ARBA00023136"/>
    </source>
</evidence>
<evidence type="ECO:0000313" key="9">
    <source>
        <dbReference type="EMBL" id="AWX42874.1"/>
    </source>
</evidence>
<dbReference type="Proteomes" id="UP000249865">
    <property type="component" value="Chromosome"/>
</dbReference>
<dbReference type="GO" id="GO:0005886">
    <property type="term" value="C:plasma membrane"/>
    <property type="evidence" value="ECO:0007669"/>
    <property type="project" value="UniProtKB-SubCell"/>
</dbReference>
<keyword evidence="10" id="KW-1185">Reference proteome</keyword>
<feature type="transmembrane region" description="Helical" evidence="7">
    <location>
        <begin position="284"/>
        <end position="308"/>
    </location>
</feature>
<evidence type="ECO:0000259" key="8">
    <source>
        <dbReference type="PROSITE" id="PS50928"/>
    </source>
</evidence>
<evidence type="ECO:0000256" key="7">
    <source>
        <dbReference type="RuleBase" id="RU363032"/>
    </source>
</evidence>
<keyword evidence="2 7" id="KW-0813">Transport</keyword>
<reference evidence="10" key="1">
    <citation type="submission" date="2018-06" db="EMBL/GenBank/DDBJ databases">
        <title>Complete genome sequences of Mycoplasma anatis, M. anseris and M. cloacale type strains.</title>
        <authorList>
            <person name="Grozner D."/>
            <person name="Forro B."/>
            <person name="Sulyok K.M."/>
            <person name="Marton S."/>
            <person name="Kreizinger Z."/>
            <person name="Banyai K."/>
            <person name="Gyuranecz M."/>
        </authorList>
    </citation>
    <scope>NUCLEOTIDE SEQUENCE [LARGE SCALE GENOMIC DNA]</scope>
    <source>
        <strain evidence="10">NCTC 10199</strain>
    </source>
</reference>
<dbReference type="Gene3D" id="1.10.3720.10">
    <property type="entry name" value="MetI-like"/>
    <property type="match status" value="1"/>
</dbReference>
<keyword evidence="5 7" id="KW-1133">Transmembrane helix</keyword>
<evidence type="ECO:0000256" key="2">
    <source>
        <dbReference type="ARBA" id="ARBA00022448"/>
    </source>
</evidence>
<accession>A0A2Z4LMI7</accession>
<protein>
    <submittedName>
        <fullName evidence="9">Carbohydrate ABC transporter permease</fullName>
    </submittedName>
</protein>
<dbReference type="SUPFAM" id="SSF161098">
    <property type="entry name" value="MetI-like"/>
    <property type="match status" value="1"/>
</dbReference>
<dbReference type="AlphaFoldDB" id="A0A2Z4LMI7"/>
<comment type="subcellular location">
    <subcellularLocation>
        <location evidence="1 7">Cell membrane</location>
        <topology evidence="1 7">Multi-pass membrane protein</topology>
    </subcellularLocation>
</comment>
<sequence>MSLERLKIKHWRQNRYLKSRQDLMTKAVETTKPLSVILSWSFKIAILLFFGFIIVFPFLFMLNQSVLDRRWQNNTDVLVWYPRAYGDSTQVFFFENFKAAFQDGYFKAVLYTASITALSVICRIFFSMTFGYAFSMKKWRFKNLSLALFLALLVLPEVALLSGQYRVIVTLNWKDGIAQYIALTMPFVASVFSGFMYRNAFEEITGSVKESAMIDSANEFVFFTKIAMPMVKATTWTIAILTALASWNSFTWPLLVISEKEGSWSVINVWLTHTGKDPADEQPIVYISVRIAANILGILPMFITYFLLRKRIMNAISRQGRATKG</sequence>
<evidence type="ECO:0000256" key="3">
    <source>
        <dbReference type="ARBA" id="ARBA00022475"/>
    </source>
</evidence>
<dbReference type="GO" id="GO:0055085">
    <property type="term" value="P:transmembrane transport"/>
    <property type="evidence" value="ECO:0007669"/>
    <property type="project" value="InterPro"/>
</dbReference>
<keyword evidence="6 7" id="KW-0472">Membrane</keyword>
<proteinExistence type="inferred from homology"/>
<feature type="transmembrane region" description="Helical" evidence="7">
    <location>
        <begin position="108"/>
        <end position="134"/>
    </location>
</feature>
<name>A0A2Z4LMI7_9BACT</name>
<feature type="transmembrane region" description="Helical" evidence="7">
    <location>
        <begin position="42"/>
        <end position="62"/>
    </location>
</feature>
<feature type="transmembrane region" description="Helical" evidence="7">
    <location>
        <begin position="233"/>
        <end position="255"/>
    </location>
</feature>
<gene>
    <name evidence="9" type="ORF">DK849_02270</name>
</gene>
<feature type="transmembrane region" description="Helical" evidence="7">
    <location>
        <begin position="177"/>
        <end position="197"/>
    </location>
</feature>
<keyword evidence="3" id="KW-1003">Cell membrane</keyword>
<dbReference type="KEGG" id="mclo:DK849_02270"/>